<evidence type="ECO:0000256" key="6">
    <source>
        <dbReference type="ARBA" id="ARBA00023229"/>
    </source>
</evidence>
<dbReference type="SUPFAM" id="SSF48576">
    <property type="entry name" value="Terpenoid synthases"/>
    <property type="match status" value="1"/>
</dbReference>
<dbReference type="GO" id="GO:0046872">
    <property type="term" value="F:metal ion binding"/>
    <property type="evidence" value="ECO:0007669"/>
    <property type="project" value="UniProtKB-KW"/>
</dbReference>
<dbReference type="CDD" id="cd00685">
    <property type="entry name" value="Trans_IPPS_HT"/>
    <property type="match status" value="1"/>
</dbReference>
<evidence type="ECO:0000256" key="9">
    <source>
        <dbReference type="ARBA" id="ARBA00032448"/>
    </source>
</evidence>
<evidence type="ECO:0000256" key="7">
    <source>
        <dbReference type="ARBA" id="ARBA00032380"/>
    </source>
</evidence>
<name>A0AA39TEU4_9AGAR</name>
<dbReference type="EMBL" id="JAUEPR010000005">
    <property type="protein sequence ID" value="KAK0484586.1"/>
    <property type="molecule type" value="Genomic_DNA"/>
</dbReference>
<keyword evidence="3 11" id="KW-0808">Transferase</keyword>
<reference evidence="12" key="1">
    <citation type="submission" date="2023-06" db="EMBL/GenBank/DDBJ databases">
        <authorList>
            <consortium name="Lawrence Berkeley National Laboratory"/>
            <person name="Ahrendt S."/>
            <person name="Sahu N."/>
            <person name="Indic B."/>
            <person name="Wong-Bajracharya J."/>
            <person name="Merenyi Z."/>
            <person name="Ke H.-M."/>
            <person name="Monk M."/>
            <person name="Kocsube S."/>
            <person name="Drula E."/>
            <person name="Lipzen A."/>
            <person name="Balint B."/>
            <person name="Henrissat B."/>
            <person name="Andreopoulos B."/>
            <person name="Martin F.M."/>
            <person name="Harder C.B."/>
            <person name="Rigling D."/>
            <person name="Ford K.L."/>
            <person name="Foster G.D."/>
            <person name="Pangilinan J."/>
            <person name="Papanicolaou A."/>
            <person name="Barry K."/>
            <person name="LaButti K."/>
            <person name="Viragh M."/>
            <person name="Koriabine M."/>
            <person name="Yan M."/>
            <person name="Riley R."/>
            <person name="Champramary S."/>
            <person name="Plett K.L."/>
            <person name="Tsai I.J."/>
            <person name="Slot J."/>
            <person name="Sipos G."/>
            <person name="Plett J."/>
            <person name="Nagy L.G."/>
            <person name="Grigoriev I.V."/>
        </authorList>
    </citation>
    <scope>NUCLEOTIDE SEQUENCE</scope>
    <source>
        <strain evidence="12">ICMP 16352</strain>
    </source>
</reference>
<gene>
    <name evidence="12" type="ORF">IW261DRAFT_1457585</name>
</gene>
<evidence type="ECO:0000256" key="10">
    <source>
        <dbReference type="ARBA" id="ARBA00032873"/>
    </source>
</evidence>
<dbReference type="PROSITE" id="PS00444">
    <property type="entry name" value="POLYPRENYL_SYNTHASE_2"/>
    <property type="match status" value="1"/>
</dbReference>
<sequence length="363" mass="39511">MATATATTTATVAPSLPATPPTVILQVSQSPDAMIENIHKFMLASISSPNVALEELASYYALRPSKKMRPRLILLIAMASGVKDPDPLNDTPCYIRGAHIQFASAIELVHMASLLHDDVLDQSDLRRGQESAPKRFGMKQSILAGDYILGKIMRISLDIGNSDVAGEIASIISELVEGEINQLSDIHGLGPSATNDMSLASAWSSYLRTIHLKTAVLIARAARCSVKLHPSALDSYKQDAYEFGRNLGIAFQLIDDLLDFTGDKSLGKPANGNDLKEGIITAPILFGAEENEEIRSLLLRRFFHPQDAERALALLPSTSAFVRTENLARDYAKKARLSISGWPHSPAKMALEVLTNEIVKRKN</sequence>
<dbReference type="PANTHER" id="PTHR12001">
    <property type="entry name" value="GERANYLGERANYL PYROPHOSPHATE SYNTHASE"/>
    <property type="match status" value="1"/>
</dbReference>
<dbReference type="Pfam" id="PF00348">
    <property type="entry name" value="polyprenyl_synt"/>
    <property type="match status" value="1"/>
</dbReference>
<dbReference type="InterPro" id="IPR008949">
    <property type="entry name" value="Isoprenoid_synthase_dom_sf"/>
</dbReference>
<dbReference type="PROSITE" id="PS00723">
    <property type="entry name" value="POLYPRENYL_SYNTHASE_1"/>
    <property type="match status" value="1"/>
</dbReference>
<keyword evidence="4" id="KW-0479">Metal-binding</keyword>
<dbReference type="InterPro" id="IPR000092">
    <property type="entry name" value="Polyprenyl_synt"/>
</dbReference>
<evidence type="ECO:0000256" key="8">
    <source>
        <dbReference type="ARBA" id="ARBA00032424"/>
    </source>
</evidence>
<dbReference type="GO" id="GO:0004659">
    <property type="term" value="F:prenyltransferase activity"/>
    <property type="evidence" value="ECO:0007669"/>
    <property type="project" value="InterPro"/>
</dbReference>
<keyword evidence="6" id="KW-0414">Isoprene biosynthesis</keyword>
<evidence type="ECO:0000256" key="5">
    <source>
        <dbReference type="ARBA" id="ARBA00022842"/>
    </source>
</evidence>
<protein>
    <recommendedName>
        <fullName evidence="10">(2E,6E)-farnesyl diphosphate synthase</fullName>
    </recommendedName>
    <alternativeName>
        <fullName evidence="9">Dimethylallyltranstransferase</fullName>
    </alternativeName>
    <alternativeName>
        <fullName evidence="8">Farnesyl diphosphate synthase</fullName>
    </alternativeName>
    <alternativeName>
        <fullName evidence="7">Geranyltranstransferase</fullName>
    </alternativeName>
</protein>
<evidence type="ECO:0000256" key="11">
    <source>
        <dbReference type="RuleBase" id="RU004466"/>
    </source>
</evidence>
<dbReference type="PANTHER" id="PTHR12001:SF69">
    <property type="entry name" value="ALL TRANS-POLYPRENYL-DIPHOSPHATE SYNTHASE PDSS1"/>
    <property type="match status" value="1"/>
</dbReference>
<proteinExistence type="inferred from homology"/>
<evidence type="ECO:0000313" key="12">
    <source>
        <dbReference type="EMBL" id="KAK0484586.1"/>
    </source>
</evidence>
<organism evidence="12 13">
    <name type="scientific">Armillaria novae-zelandiae</name>
    <dbReference type="NCBI Taxonomy" id="153914"/>
    <lineage>
        <taxon>Eukaryota</taxon>
        <taxon>Fungi</taxon>
        <taxon>Dikarya</taxon>
        <taxon>Basidiomycota</taxon>
        <taxon>Agaricomycotina</taxon>
        <taxon>Agaricomycetes</taxon>
        <taxon>Agaricomycetidae</taxon>
        <taxon>Agaricales</taxon>
        <taxon>Marasmiineae</taxon>
        <taxon>Physalacriaceae</taxon>
        <taxon>Armillaria</taxon>
    </lineage>
</organism>
<comment type="caution">
    <text evidence="12">The sequence shown here is derived from an EMBL/GenBank/DDBJ whole genome shotgun (WGS) entry which is preliminary data.</text>
</comment>
<comment type="cofactor">
    <cofactor evidence="1">
        <name>Mg(2+)</name>
        <dbReference type="ChEBI" id="CHEBI:18420"/>
    </cofactor>
</comment>
<dbReference type="GO" id="GO:1990234">
    <property type="term" value="C:transferase complex"/>
    <property type="evidence" value="ECO:0007669"/>
    <property type="project" value="TreeGrafter"/>
</dbReference>
<dbReference type="SFLD" id="SFLDS00005">
    <property type="entry name" value="Isoprenoid_Synthase_Type_I"/>
    <property type="match status" value="1"/>
</dbReference>
<evidence type="ECO:0000256" key="3">
    <source>
        <dbReference type="ARBA" id="ARBA00022679"/>
    </source>
</evidence>
<evidence type="ECO:0000256" key="2">
    <source>
        <dbReference type="ARBA" id="ARBA00006706"/>
    </source>
</evidence>
<dbReference type="Proteomes" id="UP001175227">
    <property type="component" value="Unassembled WGS sequence"/>
</dbReference>
<evidence type="ECO:0000313" key="13">
    <source>
        <dbReference type="Proteomes" id="UP001175227"/>
    </source>
</evidence>
<keyword evidence="5" id="KW-0460">Magnesium</keyword>
<dbReference type="GO" id="GO:0006744">
    <property type="term" value="P:ubiquinone biosynthetic process"/>
    <property type="evidence" value="ECO:0007669"/>
    <property type="project" value="TreeGrafter"/>
</dbReference>
<dbReference type="GO" id="GO:0008299">
    <property type="term" value="P:isoprenoid biosynthetic process"/>
    <property type="evidence" value="ECO:0007669"/>
    <property type="project" value="UniProtKB-KW"/>
</dbReference>
<dbReference type="AlphaFoldDB" id="A0AA39TEU4"/>
<keyword evidence="13" id="KW-1185">Reference proteome</keyword>
<evidence type="ECO:0000256" key="1">
    <source>
        <dbReference type="ARBA" id="ARBA00001946"/>
    </source>
</evidence>
<dbReference type="InterPro" id="IPR033749">
    <property type="entry name" value="Polyprenyl_synt_CS"/>
</dbReference>
<dbReference type="Gene3D" id="1.10.600.10">
    <property type="entry name" value="Farnesyl Diphosphate Synthase"/>
    <property type="match status" value="1"/>
</dbReference>
<comment type="similarity">
    <text evidence="2 11">Belongs to the FPP/GGPP synthase family.</text>
</comment>
<accession>A0AA39TEU4</accession>
<evidence type="ECO:0000256" key="4">
    <source>
        <dbReference type="ARBA" id="ARBA00022723"/>
    </source>
</evidence>